<evidence type="ECO:0000256" key="1">
    <source>
        <dbReference type="SAM" id="Phobius"/>
    </source>
</evidence>
<reference evidence="4" key="2">
    <citation type="submission" date="2020-09" db="EMBL/GenBank/DDBJ databases">
        <authorList>
            <person name="Sun Q."/>
            <person name="Zhou Y."/>
        </authorList>
    </citation>
    <scope>NUCLEOTIDE SEQUENCE</scope>
    <source>
        <strain evidence="4">CGMCC 1.12408</strain>
    </source>
</reference>
<proteinExistence type="predicted"/>
<dbReference type="AlphaFoldDB" id="A0A916SEQ7"/>
<protein>
    <submittedName>
        <fullName evidence="4">Cell surface protein</fullName>
    </submittedName>
</protein>
<dbReference type="InterPro" id="IPR010317">
    <property type="entry name" value="WxLIP_PGBD"/>
</dbReference>
<feature type="domain" description="WxL Interacting Protein peptidoglycan binding" evidence="2">
    <location>
        <begin position="36"/>
        <end position="154"/>
    </location>
</feature>
<keyword evidence="1" id="KW-0472">Membrane</keyword>
<evidence type="ECO:0000259" key="2">
    <source>
        <dbReference type="Pfam" id="PF06030"/>
    </source>
</evidence>
<sequence length="344" mass="38611">MYRYRNVILAFLLSFGFYFSLGIQQVFSEETGPPLSIEPIYPENQETNTKGYFRLNVEPNQKQTIKVRITNNLDDDQRVTINKANGFTNPVGGMLYRETVDSPDSVLLDDAIKLVSYMTVDSEVIIKGKETVEVPVDITVPNIDSGTILGAIRFVTEGETDNESVEGEGGSANFVLKSETVHSIAIQLDLPNSITPDFSLGEAGFTLKGPSAYIEMKNDAQMIQEDISGEYRLEDSNGNELFQGEIPSFKMAPKTQIQYPFQWNYQTLEDGDYKLFVTADVNGNEVVAEEIFSIGNDEVEEYVERNQPVIPQGKTDNSNTNWLWMIVGAIILAGFMFWLGRRKK</sequence>
<gene>
    <name evidence="4" type="ORF">GCM10008025_39140</name>
</gene>
<dbReference type="InterPro" id="IPR021759">
    <property type="entry name" value="WxLIP_HBD"/>
</dbReference>
<evidence type="ECO:0000313" key="5">
    <source>
        <dbReference type="Proteomes" id="UP000613512"/>
    </source>
</evidence>
<feature type="transmembrane region" description="Helical" evidence="1">
    <location>
        <begin position="322"/>
        <end position="340"/>
    </location>
</feature>
<organism evidence="4 5">
    <name type="scientific">Ornithinibacillus halotolerans</name>
    <dbReference type="NCBI Taxonomy" id="1274357"/>
    <lineage>
        <taxon>Bacteria</taxon>
        <taxon>Bacillati</taxon>
        <taxon>Bacillota</taxon>
        <taxon>Bacilli</taxon>
        <taxon>Bacillales</taxon>
        <taxon>Bacillaceae</taxon>
        <taxon>Ornithinibacillus</taxon>
    </lineage>
</organism>
<feature type="domain" description="WxL Interacting Protein host binding" evidence="3">
    <location>
        <begin position="174"/>
        <end position="302"/>
    </location>
</feature>
<evidence type="ECO:0000313" key="4">
    <source>
        <dbReference type="EMBL" id="GGA92901.1"/>
    </source>
</evidence>
<keyword evidence="1" id="KW-1133">Transmembrane helix</keyword>
<dbReference type="Proteomes" id="UP000613512">
    <property type="component" value="Unassembled WGS sequence"/>
</dbReference>
<reference evidence="4" key="1">
    <citation type="journal article" date="2014" name="Int. J. Syst. Evol. Microbiol.">
        <title>Complete genome sequence of Corynebacterium casei LMG S-19264T (=DSM 44701T), isolated from a smear-ripened cheese.</title>
        <authorList>
            <consortium name="US DOE Joint Genome Institute (JGI-PGF)"/>
            <person name="Walter F."/>
            <person name="Albersmeier A."/>
            <person name="Kalinowski J."/>
            <person name="Ruckert C."/>
        </authorList>
    </citation>
    <scope>NUCLEOTIDE SEQUENCE</scope>
    <source>
        <strain evidence="4">CGMCC 1.12408</strain>
    </source>
</reference>
<accession>A0A916SEQ7</accession>
<dbReference type="EMBL" id="BMEY01000035">
    <property type="protein sequence ID" value="GGA92901.1"/>
    <property type="molecule type" value="Genomic_DNA"/>
</dbReference>
<keyword evidence="1" id="KW-0812">Transmembrane</keyword>
<evidence type="ECO:0000259" key="3">
    <source>
        <dbReference type="Pfam" id="PF11797"/>
    </source>
</evidence>
<dbReference type="NCBIfam" id="TIGR01167">
    <property type="entry name" value="LPXTG_anchor"/>
    <property type="match status" value="1"/>
</dbReference>
<dbReference type="RefSeq" id="WP_188386369.1">
    <property type="nucleotide sequence ID" value="NZ_BMEY01000035.1"/>
</dbReference>
<comment type="caution">
    <text evidence="4">The sequence shown here is derived from an EMBL/GenBank/DDBJ whole genome shotgun (WGS) entry which is preliminary data.</text>
</comment>
<keyword evidence="5" id="KW-1185">Reference proteome</keyword>
<name>A0A916SEQ7_9BACI</name>
<dbReference type="Pfam" id="PF11797">
    <property type="entry name" value="WxLIP_HBD"/>
    <property type="match status" value="1"/>
</dbReference>
<dbReference type="Pfam" id="PF06030">
    <property type="entry name" value="WxLIP_PGBD"/>
    <property type="match status" value="1"/>
</dbReference>